<organism evidence="1 2">
    <name type="scientific">Gemmobacter fulvus</name>
    <dbReference type="NCBI Taxonomy" id="2840474"/>
    <lineage>
        <taxon>Bacteria</taxon>
        <taxon>Pseudomonadati</taxon>
        <taxon>Pseudomonadota</taxon>
        <taxon>Alphaproteobacteria</taxon>
        <taxon>Rhodobacterales</taxon>
        <taxon>Paracoccaceae</taxon>
        <taxon>Gemmobacter</taxon>
    </lineage>
</organism>
<evidence type="ECO:0000313" key="1">
    <source>
        <dbReference type="EMBL" id="QWK93204.1"/>
    </source>
</evidence>
<dbReference type="Proteomes" id="UP000679352">
    <property type="component" value="Plasmid p5"/>
</dbReference>
<sequence>MLGNGLFAKDGFQKGALFVDDLLFAEITRGQQALHLLLRCNFHRVKKAFHHAGLAAGRMIDDPAMQDDMVELVCAQSIEHMQEIGDGCPFIGTTQGGELYAGRFCKALCIQLMRGTRGLVNAPAIREEQDFLRHL</sequence>
<geneLocation type="plasmid" evidence="1 2">
    <name>p5</name>
</geneLocation>
<keyword evidence="2" id="KW-1185">Reference proteome</keyword>
<evidence type="ECO:0000313" key="2">
    <source>
        <dbReference type="Proteomes" id="UP000679352"/>
    </source>
</evidence>
<reference evidence="1" key="1">
    <citation type="submission" date="2021-06" db="EMBL/GenBank/DDBJ databases">
        <authorList>
            <person name="Lee C.-S."/>
            <person name="Jin L."/>
        </authorList>
    </citation>
    <scope>NUCLEOTIDE SEQUENCE</scope>
    <source>
        <strain evidence="1">Con5</strain>
        <plasmid evidence="1">p5</plasmid>
    </source>
</reference>
<protein>
    <submittedName>
        <fullName evidence="1">Uncharacterized protein</fullName>
    </submittedName>
</protein>
<dbReference type="EMBL" id="CP076366">
    <property type="protein sequence ID" value="QWK93204.1"/>
    <property type="molecule type" value="Genomic_DNA"/>
</dbReference>
<keyword evidence="1" id="KW-0614">Plasmid</keyword>
<name>A0A975PBC2_9RHOB</name>
<accession>A0A975PBC2</accession>
<gene>
    <name evidence="1" type="ORF">KM031_21840</name>
</gene>
<dbReference type="RefSeq" id="WP_215507026.1">
    <property type="nucleotide sequence ID" value="NZ_CP076366.1"/>
</dbReference>
<proteinExistence type="predicted"/>
<dbReference type="AlphaFoldDB" id="A0A975PBC2"/>
<dbReference type="KEGG" id="gfu:KM031_21840"/>